<dbReference type="InParanoid" id="J0D1C4"/>
<dbReference type="KEGG" id="adl:AURDEDRAFT_178541"/>
<name>J0D1C4_AURST</name>
<dbReference type="Proteomes" id="UP000006514">
    <property type="component" value="Unassembled WGS sequence"/>
</dbReference>
<dbReference type="OrthoDB" id="2686745at2759"/>
<dbReference type="AlphaFoldDB" id="J0D1C4"/>
<sequence>MTAPYGKQDQRKINLVCQLACQREQRLLVYQGFWPIKDFLKVMLHRNIIREGSRARSKSRL</sequence>
<organism evidence="1 2">
    <name type="scientific">Auricularia subglabra (strain TFB-10046 / SS5)</name>
    <name type="common">White-rot fungus</name>
    <name type="synonym">Auricularia delicata (strain TFB10046)</name>
    <dbReference type="NCBI Taxonomy" id="717982"/>
    <lineage>
        <taxon>Eukaryota</taxon>
        <taxon>Fungi</taxon>
        <taxon>Dikarya</taxon>
        <taxon>Basidiomycota</taxon>
        <taxon>Agaricomycotina</taxon>
        <taxon>Agaricomycetes</taxon>
        <taxon>Auriculariales</taxon>
        <taxon>Auriculariaceae</taxon>
        <taxon>Auricularia</taxon>
    </lineage>
</organism>
<dbReference type="EMBL" id="JH689019">
    <property type="protein sequence ID" value="EJD32392.1"/>
    <property type="molecule type" value="Genomic_DNA"/>
</dbReference>
<gene>
    <name evidence="1" type="ORF">AURDEDRAFT_178541</name>
</gene>
<keyword evidence="2" id="KW-1185">Reference proteome</keyword>
<proteinExistence type="predicted"/>
<protein>
    <submittedName>
        <fullName evidence="1">Uncharacterized protein</fullName>
    </submittedName>
</protein>
<evidence type="ECO:0000313" key="2">
    <source>
        <dbReference type="Proteomes" id="UP000006514"/>
    </source>
</evidence>
<evidence type="ECO:0000313" key="1">
    <source>
        <dbReference type="EMBL" id="EJD32392.1"/>
    </source>
</evidence>
<reference evidence="2" key="1">
    <citation type="journal article" date="2012" name="Science">
        <title>The Paleozoic origin of enzymatic lignin decomposition reconstructed from 31 fungal genomes.</title>
        <authorList>
            <person name="Floudas D."/>
            <person name="Binder M."/>
            <person name="Riley R."/>
            <person name="Barry K."/>
            <person name="Blanchette R.A."/>
            <person name="Henrissat B."/>
            <person name="Martinez A.T."/>
            <person name="Otillar R."/>
            <person name="Spatafora J.W."/>
            <person name="Yadav J.S."/>
            <person name="Aerts A."/>
            <person name="Benoit I."/>
            <person name="Boyd A."/>
            <person name="Carlson A."/>
            <person name="Copeland A."/>
            <person name="Coutinho P.M."/>
            <person name="de Vries R.P."/>
            <person name="Ferreira P."/>
            <person name="Findley K."/>
            <person name="Foster B."/>
            <person name="Gaskell J."/>
            <person name="Glotzer D."/>
            <person name="Gorecki P."/>
            <person name="Heitman J."/>
            <person name="Hesse C."/>
            <person name="Hori C."/>
            <person name="Igarashi K."/>
            <person name="Jurgens J.A."/>
            <person name="Kallen N."/>
            <person name="Kersten P."/>
            <person name="Kohler A."/>
            <person name="Kuees U."/>
            <person name="Kumar T.K.A."/>
            <person name="Kuo A."/>
            <person name="LaButti K."/>
            <person name="Larrondo L.F."/>
            <person name="Lindquist E."/>
            <person name="Ling A."/>
            <person name="Lombard V."/>
            <person name="Lucas S."/>
            <person name="Lundell T."/>
            <person name="Martin R."/>
            <person name="McLaughlin D.J."/>
            <person name="Morgenstern I."/>
            <person name="Morin E."/>
            <person name="Murat C."/>
            <person name="Nagy L.G."/>
            <person name="Nolan M."/>
            <person name="Ohm R.A."/>
            <person name="Patyshakuliyeva A."/>
            <person name="Rokas A."/>
            <person name="Ruiz-Duenas F.J."/>
            <person name="Sabat G."/>
            <person name="Salamov A."/>
            <person name="Samejima M."/>
            <person name="Schmutz J."/>
            <person name="Slot J.C."/>
            <person name="St John F."/>
            <person name="Stenlid J."/>
            <person name="Sun H."/>
            <person name="Sun S."/>
            <person name="Syed K."/>
            <person name="Tsang A."/>
            <person name="Wiebenga A."/>
            <person name="Young D."/>
            <person name="Pisabarro A."/>
            <person name="Eastwood D.C."/>
            <person name="Martin F."/>
            <person name="Cullen D."/>
            <person name="Grigoriev I.V."/>
            <person name="Hibbett D.S."/>
        </authorList>
    </citation>
    <scope>NUCLEOTIDE SEQUENCE [LARGE SCALE GENOMIC DNA]</scope>
    <source>
        <strain evidence="2">TFB10046</strain>
    </source>
</reference>
<accession>J0D1C4</accession>